<organism evidence="1 2">
    <name type="scientific">Candida metapsilosis</name>
    <dbReference type="NCBI Taxonomy" id="273372"/>
    <lineage>
        <taxon>Eukaryota</taxon>
        <taxon>Fungi</taxon>
        <taxon>Dikarya</taxon>
        <taxon>Ascomycota</taxon>
        <taxon>Saccharomycotina</taxon>
        <taxon>Pichiomycetes</taxon>
        <taxon>Debaryomycetaceae</taxon>
        <taxon>Candida/Lodderomyces clade</taxon>
        <taxon>Candida</taxon>
    </lineage>
</organism>
<dbReference type="AlphaFoldDB" id="A0A8H7ZD05"/>
<comment type="caution">
    <text evidence="1">The sequence shown here is derived from an EMBL/GenBank/DDBJ whole genome shotgun (WGS) entry which is preliminary data.</text>
</comment>
<dbReference type="Proteomes" id="UP000669133">
    <property type="component" value="Unassembled WGS sequence"/>
</dbReference>
<sequence length="343" mass="40034">MHLFDLPVHILGKIIPVEEYVLKLPTYIGIRLINNLPAWNRIDFITHWLSQENNERVEFLRKYPSIFMSMSIRKLNLRYMTSTSSLNLNAFAIGSKPVGFMHLKFWTGNVENSQYLWLPSIAFGPIESVEKRQASFEMPDKVIITRHHRQQLNSLNQNQFLIDARDNLLRGLQEINLYLTVGKYLDLAETTLRNKNLKPTRLQIFLRFTPQQRNHNEVETTGPYPTAFPLKWITDYFDTSNLDTFTLHYFAPTTTIEYSDDLFKMLMRVSCVDVAVGKLDITKLPLVPSSGRARYQIQIKVARGCYNLIKDRCNKGSWKVFTDKYSATFVNCDKTQLWYLSTL</sequence>
<keyword evidence="2" id="KW-1185">Reference proteome</keyword>
<gene>
    <name evidence="1" type="ORF">I9W82_003346</name>
</gene>
<protein>
    <submittedName>
        <fullName evidence="1">Uncharacterized protein</fullName>
    </submittedName>
</protein>
<accession>A0A8H7ZD05</accession>
<evidence type="ECO:0000313" key="1">
    <source>
        <dbReference type="EMBL" id="KAG5419578.1"/>
    </source>
</evidence>
<dbReference type="GeneID" id="93651975"/>
<proteinExistence type="predicted"/>
<dbReference type="RefSeq" id="XP_067548694.1">
    <property type="nucleotide sequence ID" value="XM_067692301.1"/>
</dbReference>
<name>A0A8H7ZD05_9ASCO</name>
<reference evidence="1 2" key="1">
    <citation type="submission" date="2020-12" db="EMBL/GenBank/DDBJ databases">
        <title>Effect of drift, selection, and recombination on the evolution of hybrid genomes in Candida yeast pathogens.</title>
        <authorList>
            <person name="Mixao V."/>
            <person name="Ksiezopolska E."/>
            <person name="Saus E."/>
            <person name="Boekhout T."/>
            <person name="Gacser A."/>
            <person name="Gabaldon T."/>
        </authorList>
    </citation>
    <scope>NUCLEOTIDE SEQUENCE [LARGE SCALE GENOMIC DNA]</scope>
    <source>
        <strain evidence="1 2">BP57</strain>
    </source>
</reference>
<dbReference type="EMBL" id="JAEOAQ010000003">
    <property type="protein sequence ID" value="KAG5419578.1"/>
    <property type="molecule type" value="Genomic_DNA"/>
</dbReference>
<evidence type="ECO:0000313" key="2">
    <source>
        <dbReference type="Proteomes" id="UP000669133"/>
    </source>
</evidence>